<dbReference type="AlphaFoldDB" id="A0A9N9AW90"/>
<organism evidence="3 4">
    <name type="scientific">Ambispora gerdemannii</name>
    <dbReference type="NCBI Taxonomy" id="144530"/>
    <lineage>
        <taxon>Eukaryota</taxon>
        <taxon>Fungi</taxon>
        <taxon>Fungi incertae sedis</taxon>
        <taxon>Mucoromycota</taxon>
        <taxon>Glomeromycotina</taxon>
        <taxon>Glomeromycetes</taxon>
        <taxon>Archaeosporales</taxon>
        <taxon>Ambisporaceae</taxon>
        <taxon>Ambispora</taxon>
    </lineage>
</organism>
<accession>A0A9N9AW90</accession>
<gene>
    <name evidence="3" type="ORF">AGERDE_LOCUS6358</name>
</gene>
<dbReference type="InterPro" id="IPR050956">
    <property type="entry name" value="2C_system_His_kinase"/>
</dbReference>
<evidence type="ECO:0000313" key="3">
    <source>
        <dbReference type="EMBL" id="CAG8544614.1"/>
    </source>
</evidence>
<dbReference type="InterPro" id="IPR036890">
    <property type="entry name" value="HATPase_C_sf"/>
</dbReference>
<dbReference type="PANTHER" id="PTHR43719">
    <property type="entry name" value="TWO-COMPONENT HISTIDINE KINASE"/>
    <property type="match status" value="1"/>
</dbReference>
<dbReference type="PANTHER" id="PTHR43719:SF28">
    <property type="entry name" value="PEROXIDE STRESS-ACTIVATED HISTIDINE KINASE MAK1-RELATED"/>
    <property type="match status" value="1"/>
</dbReference>
<evidence type="ECO:0000256" key="1">
    <source>
        <dbReference type="ARBA" id="ARBA00022553"/>
    </source>
</evidence>
<keyword evidence="1" id="KW-0597">Phosphoprotein</keyword>
<dbReference type="OrthoDB" id="5378913at2759"/>
<evidence type="ECO:0000256" key="2">
    <source>
        <dbReference type="SAM" id="MobiDB-lite"/>
    </source>
</evidence>
<dbReference type="Proteomes" id="UP000789831">
    <property type="component" value="Unassembled WGS sequence"/>
</dbReference>
<feature type="compositionally biased region" description="Basic and acidic residues" evidence="2">
    <location>
        <begin position="249"/>
        <end position="258"/>
    </location>
</feature>
<dbReference type="Gene3D" id="3.30.565.10">
    <property type="entry name" value="Histidine kinase-like ATPase, C-terminal domain"/>
    <property type="match status" value="1"/>
</dbReference>
<reference evidence="3" key="1">
    <citation type="submission" date="2021-06" db="EMBL/GenBank/DDBJ databases">
        <authorList>
            <person name="Kallberg Y."/>
            <person name="Tangrot J."/>
            <person name="Rosling A."/>
        </authorList>
    </citation>
    <scope>NUCLEOTIDE SEQUENCE</scope>
    <source>
        <strain evidence="3">MT106</strain>
    </source>
</reference>
<keyword evidence="4" id="KW-1185">Reference proteome</keyword>
<evidence type="ECO:0000313" key="4">
    <source>
        <dbReference type="Proteomes" id="UP000789831"/>
    </source>
</evidence>
<sequence length="344" mass="38879">MSLAIRLNSWGWIIAHRRTMFLQQISLAITHAKPSEEKMKREAQMEAAKAANEAKTFEDTLLTADQKDMVHIMTRASYIPTELSKYIKSDPERLQQVLMNLSSNSVKFTESGEMMKISLASSDTYHVNENGGQIHRIDRYWHRRHRYHYYSNSIDPAFVKDIWESFSQGNPSITRRQDSTGLGLHLQSILVHLECRTSLGAAPLTSPPQINVSDVGASVQQAAFVTPAHVQSKTPDVKRSPNKRSASSESHEESEPKNTKSRTRVVSPTNIFRLFNTNFQNSIFIGYKRPRSCESNKSWEASQQEGNNAKNTVKIYLQPMSGFDASREIRSMGLTASAVQGTRE</sequence>
<comment type="caution">
    <text evidence="3">The sequence shown here is derived from an EMBL/GenBank/DDBJ whole genome shotgun (WGS) entry which is preliminary data.</text>
</comment>
<feature type="region of interest" description="Disordered" evidence="2">
    <location>
        <begin position="226"/>
        <end position="265"/>
    </location>
</feature>
<protein>
    <submittedName>
        <fullName evidence="3">13600_t:CDS:1</fullName>
    </submittedName>
</protein>
<dbReference type="SUPFAM" id="SSF55874">
    <property type="entry name" value="ATPase domain of HSP90 chaperone/DNA topoisomerase II/histidine kinase"/>
    <property type="match status" value="1"/>
</dbReference>
<proteinExistence type="predicted"/>
<dbReference type="EMBL" id="CAJVPL010000977">
    <property type="protein sequence ID" value="CAG8544614.1"/>
    <property type="molecule type" value="Genomic_DNA"/>
</dbReference>
<name>A0A9N9AW90_9GLOM</name>